<protein>
    <submittedName>
        <fullName evidence="1">2-methylisocitrate lyase-like PEP mutase family enzyme</fullName>
    </submittedName>
</protein>
<dbReference type="InterPro" id="IPR040442">
    <property type="entry name" value="Pyrv_kinase-like_dom_sf"/>
</dbReference>
<dbReference type="PANTHER" id="PTHR42905:SF16">
    <property type="entry name" value="CARBOXYPHOSPHONOENOLPYRUVATE PHOSPHONOMUTASE-LIKE PROTEIN (AFU_ORTHOLOGUE AFUA_5G07230)"/>
    <property type="match status" value="1"/>
</dbReference>
<dbReference type="AlphaFoldDB" id="A0A9X0QH27"/>
<sequence length="321" mass="33804">MIDNVPWSTVKQESQNGKTIAICSCSRVSAAMFEPKFNRSTHRIKEIPMKETTAKKRLAFRALHKDGCFILPNPWDIGSARVLQHLGFSALASTSTGFAWTMGKPDYAMTMDNVLGHLRSLCDATDLPVNADFESGFAADPHGVAANVKLAVGTGIAGVSIEDRKMGDLSNLYDVSQSVARIQAARSAIDETGEDVILVARTEGLLIDSGAITKAIDKLVAFAAAGADCLYAPGVGKKEDIIAMVKAVAPKPVNVLVMGPGTTARELEDLGVRRISVGGALSLSGWGGMVAASEKLKAGFFDGLGGATSGGQLNEIFAKFE</sequence>
<dbReference type="InterPro" id="IPR039556">
    <property type="entry name" value="ICL/PEPM"/>
</dbReference>
<dbReference type="RefSeq" id="WP_221304776.1">
    <property type="nucleotide sequence ID" value="NZ_JACHEB010000010.1"/>
</dbReference>
<organism evidence="1 2">
    <name type="scientific">Tunturiibacter gelidiferens</name>
    <dbReference type="NCBI Taxonomy" id="3069689"/>
    <lineage>
        <taxon>Bacteria</taxon>
        <taxon>Pseudomonadati</taxon>
        <taxon>Acidobacteriota</taxon>
        <taxon>Terriglobia</taxon>
        <taxon>Terriglobales</taxon>
        <taxon>Acidobacteriaceae</taxon>
        <taxon>Tunturiibacter</taxon>
    </lineage>
</organism>
<name>A0A9X0QH27_9BACT</name>
<dbReference type="GO" id="GO:0003824">
    <property type="term" value="F:catalytic activity"/>
    <property type="evidence" value="ECO:0007669"/>
    <property type="project" value="InterPro"/>
</dbReference>
<dbReference type="PANTHER" id="PTHR42905">
    <property type="entry name" value="PHOSPHOENOLPYRUVATE CARBOXYLASE"/>
    <property type="match status" value="1"/>
</dbReference>
<dbReference type="EMBL" id="JACHEB010000010">
    <property type="protein sequence ID" value="MBB5330372.1"/>
    <property type="molecule type" value="Genomic_DNA"/>
</dbReference>
<dbReference type="Pfam" id="PF13714">
    <property type="entry name" value="PEP_mutase"/>
    <property type="match status" value="1"/>
</dbReference>
<gene>
    <name evidence="1" type="ORF">HDF14_004007</name>
</gene>
<dbReference type="Proteomes" id="UP000535182">
    <property type="component" value="Unassembled WGS sequence"/>
</dbReference>
<evidence type="ECO:0000313" key="2">
    <source>
        <dbReference type="Proteomes" id="UP000535182"/>
    </source>
</evidence>
<dbReference type="InterPro" id="IPR015813">
    <property type="entry name" value="Pyrv/PenolPyrv_kinase-like_dom"/>
</dbReference>
<reference evidence="1 2" key="1">
    <citation type="submission" date="2020-08" db="EMBL/GenBank/DDBJ databases">
        <title>Genomic Encyclopedia of Type Strains, Phase IV (KMG-V): Genome sequencing to study the core and pangenomes of soil and plant-associated prokaryotes.</title>
        <authorList>
            <person name="Whitman W."/>
        </authorList>
    </citation>
    <scope>NUCLEOTIDE SEQUENCE [LARGE SCALE GENOMIC DNA]</scope>
    <source>
        <strain evidence="1 2">X5P2</strain>
    </source>
</reference>
<dbReference type="Gene3D" id="3.20.20.60">
    <property type="entry name" value="Phosphoenolpyruvate-binding domains"/>
    <property type="match status" value="1"/>
</dbReference>
<proteinExistence type="predicted"/>
<comment type="caution">
    <text evidence="1">The sequence shown here is derived from an EMBL/GenBank/DDBJ whole genome shotgun (WGS) entry which is preliminary data.</text>
</comment>
<keyword evidence="2" id="KW-1185">Reference proteome</keyword>
<dbReference type="CDD" id="cd00377">
    <property type="entry name" value="ICL_PEPM"/>
    <property type="match status" value="1"/>
</dbReference>
<evidence type="ECO:0000313" key="1">
    <source>
        <dbReference type="EMBL" id="MBB5330372.1"/>
    </source>
</evidence>
<dbReference type="SUPFAM" id="SSF51621">
    <property type="entry name" value="Phosphoenolpyruvate/pyruvate domain"/>
    <property type="match status" value="1"/>
</dbReference>
<accession>A0A9X0QH27</accession>